<proteinExistence type="predicted"/>
<protein>
    <submittedName>
        <fullName evidence="1">Uncharacterized protein</fullName>
    </submittedName>
</protein>
<dbReference type="AlphaFoldDB" id="A2Q512"/>
<accession>A2Q512</accession>
<name>A2Q512_MEDTR</name>
<sequence length="61" mass="6928">MPNTLTIIRDVVHIADDIVARQAEMTKEEIVQEVMRIAGTGRPAVTYQIAKRRCGSRYARQ</sequence>
<gene>
    <name evidence="1" type="ORF">MtrDRAFT_AC158497g14v2</name>
</gene>
<evidence type="ECO:0000313" key="1">
    <source>
        <dbReference type="EMBL" id="ABN08712.1"/>
    </source>
</evidence>
<reference evidence="1" key="2">
    <citation type="submission" date="2007-03" db="EMBL/GenBank/DDBJ databases">
        <authorList>
            <consortium name="The International Medicago Genome Annotation Group"/>
        </authorList>
    </citation>
    <scope>NUCLEOTIDE SEQUENCE</scope>
</reference>
<dbReference type="EMBL" id="AC158497">
    <property type="protein sequence ID" value="ABN08712.1"/>
    <property type="molecule type" value="Genomic_DNA"/>
</dbReference>
<reference evidence="1" key="1">
    <citation type="submission" date="2005-04" db="EMBL/GenBank/DDBJ databases">
        <authorList>
            <person name="Town C.D."/>
        </authorList>
    </citation>
    <scope>NUCLEOTIDE SEQUENCE</scope>
</reference>
<organism evidence="1">
    <name type="scientific">Medicago truncatula</name>
    <name type="common">Barrel medic</name>
    <name type="synonym">Medicago tribuloides</name>
    <dbReference type="NCBI Taxonomy" id="3880"/>
    <lineage>
        <taxon>Eukaryota</taxon>
        <taxon>Viridiplantae</taxon>
        <taxon>Streptophyta</taxon>
        <taxon>Embryophyta</taxon>
        <taxon>Tracheophyta</taxon>
        <taxon>Spermatophyta</taxon>
        <taxon>Magnoliopsida</taxon>
        <taxon>eudicotyledons</taxon>
        <taxon>Gunneridae</taxon>
        <taxon>Pentapetalae</taxon>
        <taxon>rosids</taxon>
        <taxon>fabids</taxon>
        <taxon>Fabales</taxon>
        <taxon>Fabaceae</taxon>
        <taxon>Papilionoideae</taxon>
        <taxon>50 kb inversion clade</taxon>
        <taxon>NPAAA clade</taxon>
        <taxon>Hologalegina</taxon>
        <taxon>IRL clade</taxon>
        <taxon>Trifolieae</taxon>
        <taxon>Medicago</taxon>
    </lineage>
</organism>